<feature type="domain" description="Receptor ligand binding region" evidence="5">
    <location>
        <begin position="65"/>
        <end position="417"/>
    </location>
</feature>
<evidence type="ECO:0000256" key="3">
    <source>
        <dbReference type="ARBA" id="ARBA00022989"/>
    </source>
</evidence>
<accession>A0AAV5CL42</accession>
<dbReference type="SUPFAM" id="SSF53822">
    <property type="entry name" value="Periplasmic binding protein-like I"/>
    <property type="match status" value="1"/>
</dbReference>
<dbReference type="FunFam" id="3.40.50.2300:FF:000195">
    <property type="entry name" value="Glutamate receptor"/>
    <property type="match status" value="1"/>
</dbReference>
<dbReference type="InterPro" id="IPR001828">
    <property type="entry name" value="ANF_lig-bd_rcpt"/>
</dbReference>
<organism evidence="6 7">
    <name type="scientific">Eleusine coracana subsp. coracana</name>
    <dbReference type="NCBI Taxonomy" id="191504"/>
    <lineage>
        <taxon>Eukaryota</taxon>
        <taxon>Viridiplantae</taxon>
        <taxon>Streptophyta</taxon>
        <taxon>Embryophyta</taxon>
        <taxon>Tracheophyta</taxon>
        <taxon>Spermatophyta</taxon>
        <taxon>Magnoliopsida</taxon>
        <taxon>Liliopsida</taxon>
        <taxon>Poales</taxon>
        <taxon>Poaceae</taxon>
        <taxon>PACMAD clade</taxon>
        <taxon>Chloridoideae</taxon>
        <taxon>Cynodonteae</taxon>
        <taxon>Eleusininae</taxon>
        <taxon>Eleusine</taxon>
    </lineage>
</organism>
<dbReference type="FunFam" id="3.40.50.2300:FF:000169">
    <property type="entry name" value="Glutamate receptor"/>
    <property type="match status" value="1"/>
</dbReference>
<evidence type="ECO:0000256" key="1">
    <source>
        <dbReference type="ARBA" id="ARBA00004370"/>
    </source>
</evidence>
<dbReference type="InterPro" id="IPR015683">
    <property type="entry name" value="Ionotropic_Glu_rcpt"/>
</dbReference>
<evidence type="ECO:0000259" key="5">
    <source>
        <dbReference type="Pfam" id="PF01094"/>
    </source>
</evidence>
<keyword evidence="4" id="KW-0472">Membrane</keyword>
<dbReference type="PANTHER" id="PTHR34836:SF1">
    <property type="entry name" value="OS09G0428600 PROTEIN"/>
    <property type="match status" value="1"/>
</dbReference>
<keyword evidence="3" id="KW-1133">Transmembrane helix</keyword>
<protein>
    <recommendedName>
        <fullName evidence="5">Receptor ligand binding region domain-containing protein</fullName>
    </recommendedName>
</protein>
<dbReference type="GO" id="GO:0016020">
    <property type="term" value="C:membrane"/>
    <property type="evidence" value="ECO:0007669"/>
    <property type="project" value="UniProtKB-SubCell"/>
</dbReference>
<reference evidence="6" key="2">
    <citation type="submission" date="2021-12" db="EMBL/GenBank/DDBJ databases">
        <title>Resequencing data analysis of finger millet.</title>
        <authorList>
            <person name="Hatakeyama M."/>
            <person name="Aluri S."/>
            <person name="Balachadran M.T."/>
            <person name="Sivarajan S.R."/>
            <person name="Poveda L."/>
            <person name="Shimizu-Inatsugi R."/>
            <person name="Schlapbach R."/>
            <person name="Sreeman S.M."/>
            <person name="Shimizu K.K."/>
        </authorList>
    </citation>
    <scope>NUCLEOTIDE SEQUENCE</scope>
</reference>
<comment type="subcellular location">
    <subcellularLocation>
        <location evidence="1">Membrane</location>
    </subcellularLocation>
</comment>
<dbReference type="EMBL" id="BQKI01000007">
    <property type="protein sequence ID" value="GJM98770.1"/>
    <property type="molecule type" value="Genomic_DNA"/>
</dbReference>
<dbReference type="InterPro" id="IPR044440">
    <property type="entry name" value="GABAb_receptor_plant_PBP1"/>
</dbReference>
<comment type="caution">
    <text evidence="6">The sequence shown here is derived from an EMBL/GenBank/DDBJ whole genome shotgun (WGS) entry which is preliminary data.</text>
</comment>
<keyword evidence="7" id="KW-1185">Reference proteome</keyword>
<keyword evidence="2" id="KW-0812">Transmembrane</keyword>
<dbReference type="CDD" id="cd19990">
    <property type="entry name" value="PBP1_GABAb_receptor_plant"/>
    <property type="match status" value="1"/>
</dbReference>
<dbReference type="AlphaFoldDB" id="A0AAV5CL42"/>
<dbReference type="Gene3D" id="3.40.50.2300">
    <property type="match status" value="3"/>
</dbReference>
<dbReference type="PANTHER" id="PTHR34836">
    <property type="entry name" value="OS06G0188250 PROTEIN"/>
    <property type="match status" value="1"/>
</dbReference>
<evidence type="ECO:0000313" key="6">
    <source>
        <dbReference type="EMBL" id="GJM98770.1"/>
    </source>
</evidence>
<evidence type="ECO:0000313" key="7">
    <source>
        <dbReference type="Proteomes" id="UP001054889"/>
    </source>
</evidence>
<dbReference type="Pfam" id="PF01094">
    <property type="entry name" value="ANF_receptor"/>
    <property type="match status" value="1"/>
</dbReference>
<proteinExistence type="predicted"/>
<evidence type="ECO:0000256" key="4">
    <source>
        <dbReference type="ARBA" id="ARBA00023136"/>
    </source>
</evidence>
<dbReference type="InterPro" id="IPR028082">
    <property type="entry name" value="Peripla_BP_I"/>
</dbReference>
<dbReference type="SUPFAM" id="SSF53850">
    <property type="entry name" value="Periplasmic binding protein-like II"/>
    <property type="match status" value="1"/>
</dbReference>
<name>A0AAV5CL42_ELECO</name>
<dbReference type="Gene3D" id="3.40.190.10">
    <property type="entry name" value="Periplasmic binding protein-like II"/>
    <property type="match status" value="1"/>
</dbReference>
<gene>
    <name evidence="6" type="primary">ga15807</name>
    <name evidence="6" type="ORF">PR202_ga15807</name>
</gene>
<reference evidence="6" key="1">
    <citation type="journal article" date="2018" name="DNA Res.">
        <title>Multiple hybrid de novo genome assembly of finger millet, an orphan allotetraploid crop.</title>
        <authorList>
            <person name="Hatakeyama M."/>
            <person name="Aluri S."/>
            <person name="Balachadran M.T."/>
            <person name="Sivarajan S.R."/>
            <person name="Patrignani A."/>
            <person name="Gruter S."/>
            <person name="Poveda L."/>
            <person name="Shimizu-Inatsugi R."/>
            <person name="Baeten J."/>
            <person name="Francoijs K.J."/>
            <person name="Nataraja K.N."/>
            <person name="Reddy Y.A.N."/>
            <person name="Phadnis S."/>
            <person name="Ravikumar R.L."/>
            <person name="Schlapbach R."/>
            <person name="Sreeman S.M."/>
            <person name="Shimizu K.K."/>
        </authorList>
    </citation>
    <scope>NUCLEOTIDE SEQUENCE</scope>
</reference>
<evidence type="ECO:0000256" key="2">
    <source>
        <dbReference type="ARBA" id="ARBA00022692"/>
    </source>
</evidence>
<sequence length="554" mass="61729">MIFGLQGKTLADFATLVMERATQTIIILFLIAHFGAAQNATKTGAEEFPVGVILDLGTLVGKVTRTSIQMALEDFYAVHRSYNTRIALHIRDSRGNNIQAASAALDLLDNHNVQVIIGPQKSSQASFVLDLGNTTQVPIISFTATSPSLYSGGLPYFVRATLNDSAQVNSIASLIRAYGWRQVVPVYEDTDYGRGIIPYLVDALQIIDVRVPYRSVITPSARSGQITQELYKLMTMQTRVFIVHMSSDLASKLFIKAKEVGMMKKGFVWIMTDGITNIIDSLNPSVVEAMNGALGIKFYVPKSEELDSFIMRWNRKIQLDSPNDPSLKPSIFGLWGYDTIWAVAQAVEKIGFNNGTLFQKPAAPRTSTRLDTLQTSAYGSELLNNILQNKFSGLSGYFDLSDRQLQVSTFQIINVVGKGWREIGFWTVENGISRKLNHGKFMTRYAQSVSDLNNAIWPGKSTEIPRGWEIPVSGKKLQVGVHRSMYEQFMTNEKDPITGTTKASGFSVDVFEEAVKRLPYALPYEYIAFDNNEDRGRAGYNDFVYQVYLKVMIA</sequence>
<dbReference type="Proteomes" id="UP001054889">
    <property type="component" value="Unassembled WGS sequence"/>
</dbReference>